<dbReference type="AlphaFoldDB" id="A0ABD2CKL3"/>
<dbReference type="EMBL" id="JAYRBN010000041">
    <property type="protein sequence ID" value="KAL2745646.1"/>
    <property type="molecule type" value="Genomic_DNA"/>
</dbReference>
<comment type="caution">
    <text evidence="2">The sequence shown here is derived from an EMBL/GenBank/DDBJ whole genome shotgun (WGS) entry which is preliminary data.</text>
</comment>
<dbReference type="Proteomes" id="UP001607303">
    <property type="component" value="Unassembled WGS sequence"/>
</dbReference>
<organism evidence="2 3">
    <name type="scientific">Vespula maculifrons</name>
    <name type="common">Eastern yellow jacket</name>
    <name type="synonym">Wasp</name>
    <dbReference type="NCBI Taxonomy" id="7453"/>
    <lineage>
        <taxon>Eukaryota</taxon>
        <taxon>Metazoa</taxon>
        <taxon>Ecdysozoa</taxon>
        <taxon>Arthropoda</taxon>
        <taxon>Hexapoda</taxon>
        <taxon>Insecta</taxon>
        <taxon>Pterygota</taxon>
        <taxon>Neoptera</taxon>
        <taxon>Endopterygota</taxon>
        <taxon>Hymenoptera</taxon>
        <taxon>Apocrita</taxon>
        <taxon>Aculeata</taxon>
        <taxon>Vespoidea</taxon>
        <taxon>Vespidae</taxon>
        <taxon>Vespinae</taxon>
        <taxon>Vespula</taxon>
    </lineage>
</organism>
<gene>
    <name evidence="2" type="ORF">V1477_006037</name>
</gene>
<protein>
    <recommendedName>
        <fullName evidence="4">Maturase K</fullName>
    </recommendedName>
</protein>
<proteinExistence type="predicted"/>
<name>A0ABD2CKL3_VESMC</name>
<evidence type="ECO:0008006" key="4">
    <source>
        <dbReference type="Google" id="ProtNLM"/>
    </source>
</evidence>
<evidence type="ECO:0000313" key="2">
    <source>
        <dbReference type="EMBL" id="KAL2745646.1"/>
    </source>
</evidence>
<feature type="compositionally biased region" description="Low complexity" evidence="1">
    <location>
        <begin position="173"/>
        <end position="192"/>
    </location>
</feature>
<keyword evidence="3" id="KW-1185">Reference proteome</keyword>
<sequence>MKYVSELSADPVDLYDHFELTIFRSTRLLLLLARSKTQQPLEGRLQTFGESTYVSSLNWKPSNDRRSEIFHGISYNLRKEKHAIIAKCSVIEIPNLLICRKVISVNNSDDFLKKKRKLQLFIVILSLIEKRERKREISKKMYTNPFNRKHSTIRQVLDRLLDPTRKPIRRSESVSSSGSSTSKSSNRSWNESNHSHRGILQWGRKQCIDTSQHCKTTILGTSDPLSVVNTEWLLIMKNDRLKLCNFHTIISDLVDMEKHYL</sequence>
<reference evidence="2 3" key="1">
    <citation type="journal article" date="2024" name="Ann. Entomol. Soc. Am.">
        <title>Genomic analyses of the southern and eastern yellowjacket wasps (Hymenoptera: Vespidae) reveal evolutionary signatures of social life.</title>
        <authorList>
            <person name="Catto M.A."/>
            <person name="Caine P.B."/>
            <person name="Orr S.E."/>
            <person name="Hunt B.G."/>
            <person name="Goodisman M.A.D."/>
        </authorList>
    </citation>
    <scope>NUCLEOTIDE SEQUENCE [LARGE SCALE GENOMIC DNA]</scope>
    <source>
        <strain evidence="2">232</strain>
        <tissue evidence="2">Head and thorax</tissue>
    </source>
</reference>
<evidence type="ECO:0000313" key="3">
    <source>
        <dbReference type="Proteomes" id="UP001607303"/>
    </source>
</evidence>
<accession>A0ABD2CKL3</accession>
<feature type="region of interest" description="Disordered" evidence="1">
    <location>
        <begin position="168"/>
        <end position="193"/>
    </location>
</feature>
<evidence type="ECO:0000256" key="1">
    <source>
        <dbReference type="SAM" id="MobiDB-lite"/>
    </source>
</evidence>